<name>A0A4P7ILF2_9ACTN</name>
<evidence type="ECO:0000313" key="2">
    <source>
        <dbReference type="Proteomes" id="UP000294853"/>
    </source>
</evidence>
<sequence length="229" mass="24481">MTTHVLVGTSPADAARRAELGALADKLDAELAFLQLASPTLGDVLERLARSRESEVVLVGVSAGPGGPGVSWLRRVAADWWRAFGDGAPRVRTAPAFMEDTSQWRALVERARPITHGGPGLTSDAWDDVPGHRHQVFVCRGPRCTAAGAEHAWRGVVLGLMGAGLGDDDVLVTQTGCQFPCNRAPVISVQPDDVWYGSVDEEEAGAIVSQHLVAGTPVERLRLPRRRKA</sequence>
<dbReference type="RefSeq" id="WP_135268916.1">
    <property type="nucleotide sequence ID" value="NZ_CP038436.1"/>
</dbReference>
<dbReference type="Gene3D" id="3.40.30.10">
    <property type="entry name" value="Glutaredoxin"/>
    <property type="match status" value="1"/>
</dbReference>
<dbReference type="Gene3D" id="3.40.50.1400">
    <property type="match status" value="1"/>
</dbReference>
<dbReference type="Proteomes" id="UP000294853">
    <property type="component" value="Chromosome"/>
</dbReference>
<organism evidence="1 2">
    <name type="scientific">Nocardioides seonyuensis</name>
    <dbReference type="NCBI Taxonomy" id="2518371"/>
    <lineage>
        <taxon>Bacteria</taxon>
        <taxon>Bacillati</taxon>
        <taxon>Actinomycetota</taxon>
        <taxon>Actinomycetes</taxon>
        <taxon>Propionibacteriales</taxon>
        <taxon>Nocardioidaceae</taxon>
        <taxon>Nocardioides</taxon>
    </lineage>
</organism>
<protein>
    <submittedName>
        <fullName evidence="1">(2Fe-2S) ferredoxin domain-containing protein</fullName>
    </submittedName>
</protein>
<dbReference type="AlphaFoldDB" id="A0A4P7ILF2"/>
<reference evidence="1 2" key="1">
    <citation type="submission" date="2019-03" db="EMBL/GenBank/DDBJ databases">
        <title>Three New Species of Nocardioides, Nocardioides euryhalodurans sp. nov., Nocardioides seonyuensis sp. nov. and Nocardioides eburneoflavus sp. nov. Iolated from Soil.</title>
        <authorList>
            <person name="Roh S.G."/>
            <person name="Lee C."/>
            <person name="Kim M.-K."/>
            <person name="Kim S.B."/>
        </authorList>
    </citation>
    <scope>NUCLEOTIDE SEQUENCE [LARGE SCALE GENOMIC DNA]</scope>
    <source>
        <strain evidence="1 2">MMS17-SY207-3</strain>
    </source>
</reference>
<dbReference type="EMBL" id="CP038436">
    <property type="protein sequence ID" value="QBX56931.1"/>
    <property type="molecule type" value="Genomic_DNA"/>
</dbReference>
<dbReference type="CDD" id="cd02980">
    <property type="entry name" value="TRX_Fd_family"/>
    <property type="match status" value="1"/>
</dbReference>
<dbReference type="KEGG" id="nsn:EXE58_16770"/>
<evidence type="ECO:0000313" key="1">
    <source>
        <dbReference type="EMBL" id="QBX56931.1"/>
    </source>
</evidence>
<accession>A0A4P7ILF2</accession>
<dbReference type="InterPro" id="IPR036249">
    <property type="entry name" value="Thioredoxin-like_sf"/>
</dbReference>
<dbReference type="SUPFAM" id="SSF52833">
    <property type="entry name" value="Thioredoxin-like"/>
    <property type="match status" value="1"/>
</dbReference>
<gene>
    <name evidence="1" type="ORF">EXE58_16770</name>
</gene>
<proteinExistence type="predicted"/>
<dbReference type="OrthoDB" id="9800597at2"/>
<keyword evidence="2" id="KW-1185">Reference proteome</keyword>
<dbReference type="SUPFAM" id="SSF53800">
    <property type="entry name" value="Chelatase"/>
    <property type="match status" value="1"/>
</dbReference>